<name>A0ABS1X2R4_9GAMM</name>
<evidence type="ECO:0000256" key="1">
    <source>
        <dbReference type="ARBA" id="ARBA00004496"/>
    </source>
</evidence>
<evidence type="ECO:0000256" key="5">
    <source>
        <dbReference type="ARBA" id="ARBA00022741"/>
    </source>
</evidence>
<dbReference type="InterPro" id="IPR004101">
    <property type="entry name" value="Mur_ligase_C"/>
</dbReference>
<feature type="binding site" evidence="7">
    <location>
        <begin position="129"/>
        <end position="135"/>
    </location>
    <ligand>
        <name>ATP</name>
        <dbReference type="ChEBI" id="CHEBI:30616"/>
    </ligand>
</feature>
<keyword evidence="5 7" id="KW-0547">Nucleotide-binding</keyword>
<evidence type="ECO:0000256" key="7">
    <source>
        <dbReference type="HAMAP-Rule" id="MF_00639"/>
    </source>
</evidence>
<evidence type="ECO:0000256" key="8">
    <source>
        <dbReference type="RuleBase" id="RU003664"/>
    </source>
</evidence>
<comment type="similarity">
    <text evidence="7">Belongs to the MurCDEF family.</text>
</comment>
<comment type="caution">
    <text evidence="11">The sequence shown here is derived from an EMBL/GenBank/DDBJ whole genome shotgun (WGS) entry which is preliminary data.</text>
</comment>
<proteinExistence type="inferred from homology"/>
<protein>
    <recommendedName>
        <fullName evidence="7 8">UDP-N-acetylmuramoylalanine--D-glutamate ligase</fullName>
        <ecNumber evidence="7 8">6.3.2.9</ecNumber>
    </recommendedName>
    <alternativeName>
        <fullName evidence="7">D-glutamic acid-adding enzyme</fullName>
    </alternativeName>
    <alternativeName>
        <fullName evidence="7">UDP-N-acetylmuramoyl-L-alanyl-D-glutamate synthetase</fullName>
    </alternativeName>
</protein>
<dbReference type="PANTHER" id="PTHR43692:SF1">
    <property type="entry name" value="UDP-N-ACETYLMURAMOYLALANINE--D-GLUTAMATE LIGASE"/>
    <property type="match status" value="1"/>
</dbReference>
<evidence type="ECO:0000259" key="9">
    <source>
        <dbReference type="Pfam" id="PF02875"/>
    </source>
</evidence>
<dbReference type="Pfam" id="PF02875">
    <property type="entry name" value="Mur_ligase_C"/>
    <property type="match status" value="1"/>
</dbReference>
<dbReference type="Proteomes" id="UP000661077">
    <property type="component" value="Unassembled WGS sequence"/>
</dbReference>
<keyword evidence="3 7" id="KW-0963">Cytoplasm</keyword>
<dbReference type="PANTHER" id="PTHR43692">
    <property type="entry name" value="UDP-N-ACETYLMURAMOYLALANINE--D-GLUTAMATE LIGASE"/>
    <property type="match status" value="1"/>
</dbReference>
<dbReference type="SUPFAM" id="SSF51984">
    <property type="entry name" value="MurCD N-terminal domain"/>
    <property type="match status" value="1"/>
</dbReference>
<dbReference type="HAMAP" id="MF_00639">
    <property type="entry name" value="MurD"/>
    <property type="match status" value="1"/>
</dbReference>
<dbReference type="Gene3D" id="3.40.1190.10">
    <property type="entry name" value="Mur-like, catalytic domain"/>
    <property type="match status" value="1"/>
</dbReference>
<dbReference type="SUPFAM" id="SSF53623">
    <property type="entry name" value="MurD-like peptide ligases, catalytic domain"/>
    <property type="match status" value="1"/>
</dbReference>
<dbReference type="InterPro" id="IPR013221">
    <property type="entry name" value="Mur_ligase_cen"/>
</dbReference>
<evidence type="ECO:0000256" key="6">
    <source>
        <dbReference type="ARBA" id="ARBA00022840"/>
    </source>
</evidence>
<comment type="subcellular location">
    <subcellularLocation>
        <location evidence="1 7 8">Cytoplasm</location>
    </subcellularLocation>
</comment>
<keyword evidence="7 8" id="KW-0131">Cell cycle</keyword>
<keyword evidence="7 8" id="KW-0132">Cell division</keyword>
<dbReference type="Gene3D" id="3.40.50.720">
    <property type="entry name" value="NAD(P)-binding Rossmann-like Domain"/>
    <property type="match status" value="1"/>
</dbReference>
<dbReference type="InterPro" id="IPR036615">
    <property type="entry name" value="Mur_ligase_C_dom_sf"/>
</dbReference>
<dbReference type="GO" id="GO:0008764">
    <property type="term" value="F:UDP-N-acetylmuramoylalanine-D-glutamate ligase activity"/>
    <property type="evidence" value="ECO:0007669"/>
    <property type="project" value="UniProtKB-EC"/>
</dbReference>
<feature type="domain" description="Mur ligase central" evidence="10">
    <location>
        <begin position="127"/>
        <end position="299"/>
    </location>
</feature>
<dbReference type="EMBL" id="JAEVLS010000005">
    <property type="protein sequence ID" value="MBM0107504.1"/>
    <property type="molecule type" value="Genomic_DNA"/>
</dbReference>
<dbReference type="EC" id="6.3.2.9" evidence="7 8"/>
<gene>
    <name evidence="7" type="primary">murD</name>
    <name evidence="11" type="ORF">JM946_22410</name>
</gene>
<dbReference type="NCBIfam" id="TIGR01087">
    <property type="entry name" value="murD"/>
    <property type="match status" value="1"/>
</dbReference>
<evidence type="ECO:0000256" key="3">
    <source>
        <dbReference type="ARBA" id="ARBA00022490"/>
    </source>
</evidence>
<organism evidence="11 12">
    <name type="scientific">Steroidobacter gossypii</name>
    <dbReference type="NCBI Taxonomy" id="2805490"/>
    <lineage>
        <taxon>Bacteria</taxon>
        <taxon>Pseudomonadati</taxon>
        <taxon>Pseudomonadota</taxon>
        <taxon>Gammaproteobacteria</taxon>
        <taxon>Steroidobacterales</taxon>
        <taxon>Steroidobacteraceae</taxon>
        <taxon>Steroidobacter</taxon>
    </lineage>
</organism>
<dbReference type="Gene3D" id="3.90.190.20">
    <property type="entry name" value="Mur ligase, C-terminal domain"/>
    <property type="match status" value="1"/>
</dbReference>
<reference evidence="11 12" key="1">
    <citation type="journal article" date="2021" name="Int. J. Syst. Evol. Microbiol.">
        <title>Steroidobacter gossypii sp. nov., isolated from soil of cotton cropping field.</title>
        <authorList>
            <person name="Huang R."/>
            <person name="Yang S."/>
            <person name="Zhen C."/>
            <person name="Liu W."/>
        </authorList>
    </citation>
    <scope>NUCLEOTIDE SEQUENCE [LARGE SCALE GENOMIC DNA]</scope>
    <source>
        <strain evidence="11 12">S1-65</strain>
    </source>
</reference>
<keyword evidence="4 7" id="KW-0436">Ligase</keyword>
<evidence type="ECO:0000259" key="10">
    <source>
        <dbReference type="Pfam" id="PF08245"/>
    </source>
</evidence>
<feature type="domain" description="Mur ligase C-terminal" evidence="9">
    <location>
        <begin position="322"/>
        <end position="434"/>
    </location>
</feature>
<dbReference type="RefSeq" id="WP_203169610.1">
    <property type="nucleotide sequence ID" value="NZ_JAEVLS010000005.1"/>
</dbReference>
<evidence type="ECO:0000256" key="4">
    <source>
        <dbReference type="ARBA" id="ARBA00022598"/>
    </source>
</evidence>
<dbReference type="InterPro" id="IPR036565">
    <property type="entry name" value="Mur-like_cat_sf"/>
</dbReference>
<keyword evidence="7 8" id="KW-0133">Cell shape</keyword>
<keyword evidence="6 7" id="KW-0067">ATP-binding</keyword>
<accession>A0ABS1X2R4</accession>
<keyword evidence="12" id="KW-1185">Reference proteome</keyword>
<evidence type="ECO:0000313" key="11">
    <source>
        <dbReference type="EMBL" id="MBM0107504.1"/>
    </source>
</evidence>
<dbReference type="Pfam" id="PF21799">
    <property type="entry name" value="MurD-like_N"/>
    <property type="match status" value="1"/>
</dbReference>
<comment type="pathway">
    <text evidence="2 7 8">Cell wall biogenesis; peptidoglycan biosynthesis.</text>
</comment>
<keyword evidence="7 8" id="KW-0961">Cell wall biogenesis/degradation</keyword>
<comment type="function">
    <text evidence="7 8">Cell wall formation. Catalyzes the addition of glutamate to the nucleotide precursor UDP-N-acetylmuramoyl-L-alanine (UMA).</text>
</comment>
<keyword evidence="7 8" id="KW-0573">Peptidoglycan synthesis</keyword>
<dbReference type="SUPFAM" id="SSF53244">
    <property type="entry name" value="MurD-like peptide ligases, peptide-binding domain"/>
    <property type="match status" value="1"/>
</dbReference>
<dbReference type="InterPro" id="IPR005762">
    <property type="entry name" value="MurD"/>
</dbReference>
<evidence type="ECO:0000313" key="12">
    <source>
        <dbReference type="Proteomes" id="UP000661077"/>
    </source>
</evidence>
<evidence type="ECO:0000256" key="2">
    <source>
        <dbReference type="ARBA" id="ARBA00004752"/>
    </source>
</evidence>
<sequence length="459" mass="48272">MTPREQTTRPDARLPLPAAGERSVVVGLGRTGLSCARYLQSRGVSFAVTDSRAAPPETAALEKLAPGLDARLGGFDQALLDGASQVVASPGVSLKEPFLKSAAARGIPIVGDIELFVREAKAPIAAITGTNGKSTVTTLVGLMANAAGRRAVAGGNLGRPALDLLDDPVPELYVLELSSFQLETTHSLRAAAATVLNVTPDHMDRYDTVEEYVAAKERIFQRADASIVNLDDAAVRAMRNDSPRVLRFSLSADSGAEYHVQVQGEDVILMRGRERLVATSELKIRGLHNAANALASLAMCEALDLSRPACLQALREFAGLPHRSQWVADIEGVRFVDDSKGTNVGATLAAVAGMPGSLVLIAGGQGKGQDFAPLAQAFRGKVRHVVLIGQDAKQLDAALQGVATTQFAIDMNEAVQLAANAARPGETVLLSPACASLDMFRDYGHRGDVFAAAVRGLQS</sequence>
<comment type="catalytic activity">
    <reaction evidence="7 8">
        <text>UDP-N-acetyl-alpha-D-muramoyl-L-alanine + D-glutamate + ATP = UDP-N-acetyl-alpha-D-muramoyl-L-alanyl-D-glutamate + ADP + phosphate + H(+)</text>
        <dbReference type="Rhea" id="RHEA:16429"/>
        <dbReference type="ChEBI" id="CHEBI:15378"/>
        <dbReference type="ChEBI" id="CHEBI:29986"/>
        <dbReference type="ChEBI" id="CHEBI:30616"/>
        <dbReference type="ChEBI" id="CHEBI:43474"/>
        <dbReference type="ChEBI" id="CHEBI:83898"/>
        <dbReference type="ChEBI" id="CHEBI:83900"/>
        <dbReference type="ChEBI" id="CHEBI:456216"/>
        <dbReference type="EC" id="6.3.2.9"/>
    </reaction>
</comment>
<dbReference type="Pfam" id="PF08245">
    <property type="entry name" value="Mur_ligase_M"/>
    <property type="match status" value="1"/>
</dbReference>